<evidence type="ECO:0000313" key="2">
    <source>
        <dbReference type="Proteomes" id="UP000509301"/>
    </source>
</evidence>
<dbReference type="AlphaFoldDB" id="A0A6N0NSE5"/>
<name>A0A6N0NSE5_9CREN</name>
<proteinExistence type="predicted"/>
<dbReference type="OrthoDB" id="38888at2157"/>
<accession>A0A6N0NSE5</accession>
<dbReference type="RefSeq" id="WP_174628694.1">
    <property type="nucleotide sequence ID" value="NZ_CP049074.1"/>
</dbReference>
<dbReference type="EMBL" id="CP049074">
    <property type="protein sequence ID" value="QKQ99114.1"/>
    <property type="molecule type" value="Genomic_DNA"/>
</dbReference>
<gene>
    <name evidence="1" type="ORF">GWK48_00715</name>
</gene>
<organism evidence="1 2">
    <name type="scientific">Metallosphaera tengchongensis</name>
    <dbReference type="NCBI Taxonomy" id="1532350"/>
    <lineage>
        <taxon>Archaea</taxon>
        <taxon>Thermoproteota</taxon>
        <taxon>Thermoprotei</taxon>
        <taxon>Sulfolobales</taxon>
        <taxon>Sulfolobaceae</taxon>
        <taxon>Metallosphaera</taxon>
    </lineage>
</organism>
<sequence length="184" mass="20709">MREDFVEGISDINVLAVTNDRDVMFELASTNLTPIVVSSEQLRKICNDGDPLCYFILYDSKVICGSLPSVQFKKSDSTCKKLLDYSRAQLRISAEGYMRGDEVSALNYLFRSVRSFIRAKCCLAGSIPVSNQQVMECCKERVQNEVCDIFSTTVSLRKDKSPVNLTLINNFKKILDNSFDLSSN</sequence>
<evidence type="ECO:0000313" key="1">
    <source>
        <dbReference type="EMBL" id="QKQ99114.1"/>
    </source>
</evidence>
<keyword evidence="2" id="KW-1185">Reference proteome</keyword>
<dbReference type="Proteomes" id="UP000509301">
    <property type="component" value="Chromosome"/>
</dbReference>
<dbReference type="KEGG" id="mten:GWK48_00715"/>
<protein>
    <submittedName>
        <fullName evidence="1">Uncharacterized protein</fullName>
    </submittedName>
</protein>
<dbReference type="GeneID" id="55640423"/>
<reference evidence="1 2" key="1">
    <citation type="submission" date="2020-02" db="EMBL/GenBank/DDBJ databases">
        <title>Comparative genome analysis reveals the metabolism and evolution of the thermophilic archaeal genus Metallosphaera.</title>
        <authorList>
            <person name="Jiang C."/>
        </authorList>
    </citation>
    <scope>NUCLEOTIDE SEQUENCE [LARGE SCALE GENOMIC DNA]</scope>
    <source>
        <strain evidence="1 2">Ric-A</strain>
    </source>
</reference>